<feature type="domain" description="Amidohydrolase 3" evidence="1">
    <location>
        <begin position="420"/>
        <end position="529"/>
    </location>
</feature>
<dbReference type="GO" id="GO:0005829">
    <property type="term" value="C:cytosol"/>
    <property type="evidence" value="ECO:0007669"/>
    <property type="project" value="TreeGrafter"/>
</dbReference>
<gene>
    <name evidence="2" type="ORF">UFOPK3543_01552</name>
</gene>
<dbReference type="InterPro" id="IPR050378">
    <property type="entry name" value="Metallo-dep_Hydrolases_sf"/>
</dbReference>
<dbReference type="Gene3D" id="3.20.20.140">
    <property type="entry name" value="Metal-dependent hydrolases"/>
    <property type="match status" value="1"/>
</dbReference>
<evidence type="ECO:0000313" key="2">
    <source>
        <dbReference type="EMBL" id="CAB4911709.1"/>
    </source>
</evidence>
<dbReference type="InterPro" id="IPR013108">
    <property type="entry name" value="Amidohydro_3"/>
</dbReference>
<dbReference type="InterPro" id="IPR032466">
    <property type="entry name" value="Metal_Hydrolase"/>
</dbReference>
<dbReference type="PANTHER" id="PTHR11647:SF1">
    <property type="entry name" value="COLLAPSIN RESPONSE MEDIATOR PROTEIN"/>
    <property type="match status" value="1"/>
</dbReference>
<sequence length="549" mass="59431">MGDVLVQGGTVVDGSGNEPYVADVRIRDGVIVEIGPDLDADADGETVIDARGALVTPGFIDSHTHYDLEMFWDPTFDPLPAYGVTTTIMGNCGFGIAPTRPDTKADVADLLCFVEELPVSLTTSIEWGWAKWSEYFQSAAQVPVTVTPFAFIAHNALRASVLGHDAWQRASTGDEIDAITALLDDALRAGALGLSSNWFDTDRNGALVPSRVSDDRELDALVAILARYPGAILQTIIRDTTQRLYVHRKATAAGVPVLSLGDGTGGGRDDGIAGVTHLGGGGEPSMPRLGFESNIGTAAVRTWHELINGPADRKLALLADAAWRERARHDWDNPLDEQNSFRAEQLHELILSDPDDGPGPKGISLAQLATANGQHPSDALADWVLANGVASRYTKLNAGRMSREDREDQDRRYFRRDDMIFGGTDAGAHLKMFCGAGSNLYLLTHWVREMHELTIEQAVHFLTKRSTDFFSIHDRGLLAVGRRGDVNVFALDEIELHDLERAFDLPEGDYRFTRPSAGFRATLVGGVPTVLSGTPTGARPTAMSAARTH</sequence>
<feature type="domain" description="Amidohydrolase 3" evidence="1">
    <location>
        <begin position="47"/>
        <end position="254"/>
    </location>
</feature>
<dbReference type="Pfam" id="PF07969">
    <property type="entry name" value="Amidohydro_3"/>
    <property type="match status" value="2"/>
</dbReference>
<dbReference type="GO" id="GO:0016812">
    <property type="term" value="F:hydrolase activity, acting on carbon-nitrogen (but not peptide) bonds, in cyclic amides"/>
    <property type="evidence" value="ECO:0007669"/>
    <property type="project" value="TreeGrafter"/>
</dbReference>
<protein>
    <submittedName>
        <fullName evidence="2">Unannotated protein</fullName>
    </submittedName>
</protein>
<dbReference type="SUPFAM" id="SSF51556">
    <property type="entry name" value="Metallo-dependent hydrolases"/>
    <property type="match status" value="1"/>
</dbReference>
<dbReference type="SUPFAM" id="SSF51338">
    <property type="entry name" value="Composite domain of metallo-dependent hydrolases"/>
    <property type="match status" value="1"/>
</dbReference>
<organism evidence="2">
    <name type="scientific">freshwater metagenome</name>
    <dbReference type="NCBI Taxonomy" id="449393"/>
    <lineage>
        <taxon>unclassified sequences</taxon>
        <taxon>metagenomes</taxon>
        <taxon>ecological metagenomes</taxon>
    </lineage>
</organism>
<name>A0A6J7H7K7_9ZZZZ</name>
<dbReference type="AlphaFoldDB" id="A0A6J7H7K7"/>
<proteinExistence type="predicted"/>
<dbReference type="PANTHER" id="PTHR11647">
    <property type="entry name" value="HYDRANTOINASE/DIHYDROPYRIMIDINASE FAMILY MEMBER"/>
    <property type="match status" value="1"/>
</dbReference>
<dbReference type="InterPro" id="IPR011059">
    <property type="entry name" value="Metal-dep_hydrolase_composite"/>
</dbReference>
<dbReference type="EMBL" id="CAFBMH010000054">
    <property type="protein sequence ID" value="CAB4911709.1"/>
    <property type="molecule type" value="Genomic_DNA"/>
</dbReference>
<reference evidence="2" key="1">
    <citation type="submission" date="2020-05" db="EMBL/GenBank/DDBJ databases">
        <authorList>
            <person name="Chiriac C."/>
            <person name="Salcher M."/>
            <person name="Ghai R."/>
            <person name="Kavagutti S V."/>
        </authorList>
    </citation>
    <scope>NUCLEOTIDE SEQUENCE</scope>
</reference>
<evidence type="ECO:0000259" key="1">
    <source>
        <dbReference type="Pfam" id="PF07969"/>
    </source>
</evidence>
<accession>A0A6J7H7K7</accession>